<gene>
    <name evidence="1" type="ORF">SAMN06295967_102292</name>
</gene>
<dbReference type="AlphaFoldDB" id="A0A239BFC9"/>
<accession>A0A239BFC9</accession>
<dbReference type="PROSITE" id="PS51257">
    <property type="entry name" value="PROKAR_LIPOPROTEIN"/>
    <property type="match status" value="1"/>
</dbReference>
<organism evidence="1 2">
    <name type="scientific">Belliella buryatensis</name>
    <dbReference type="NCBI Taxonomy" id="1500549"/>
    <lineage>
        <taxon>Bacteria</taxon>
        <taxon>Pseudomonadati</taxon>
        <taxon>Bacteroidota</taxon>
        <taxon>Cytophagia</taxon>
        <taxon>Cytophagales</taxon>
        <taxon>Cyclobacteriaceae</taxon>
        <taxon>Belliella</taxon>
    </lineage>
</organism>
<name>A0A239BFC9_9BACT</name>
<proteinExistence type="predicted"/>
<evidence type="ECO:0000313" key="1">
    <source>
        <dbReference type="EMBL" id="SNS05773.1"/>
    </source>
</evidence>
<dbReference type="Proteomes" id="UP000198480">
    <property type="component" value="Unassembled WGS sequence"/>
</dbReference>
<dbReference type="RefSeq" id="WP_089237965.1">
    <property type="nucleotide sequence ID" value="NZ_FZOK01000002.1"/>
</dbReference>
<evidence type="ECO:0000313" key="2">
    <source>
        <dbReference type="Proteomes" id="UP000198480"/>
    </source>
</evidence>
<dbReference type="OrthoDB" id="1524444at2"/>
<reference evidence="2" key="1">
    <citation type="submission" date="2017-06" db="EMBL/GenBank/DDBJ databases">
        <authorList>
            <person name="Varghese N."/>
            <person name="Submissions S."/>
        </authorList>
    </citation>
    <scope>NUCLEOTIDE SEQUENCE [LARGE SCALE GENOMIC DNA]</scope>
    <source>
        <strain evidence="2">5C</strain>
    </source>
</reference>
<keyword evidence="2" id="KW-1185">Reference proteome</keyword>
<sequence length="176" mass="20225">MKNLFKGVMMLGIFAFFACEGPPGPPGIPGQDGIVIVGEVFEIGNVNFTSANNFQSDYYEFTVPIEPGDKLLAYILWDVVDDTDVWRALPQTNFEFPQFGIFMYNYDFTRFDFSFFMDGNFDLSALPSEFTRNQVFRVVVFPADLANARMDFSDFDKVMEYMGKTERDIVQLQPRQ</sequence>
<dbReference type="EMBL" id="FZOK01000002">
    <property type="protein sequence ID" value="SNS05773.1"/>
    <property type="molecule type" value="Genomic_DNA"/>
</dbReference>
<protein>
    <submittedName>
        <fullName evidence="1">Uncharacterized protein</fullName>
    </submittedName>
</protein>